<evidence type="ECO:0000256" key="8">
    <source>
        <dbReference type="ARBA" id="ARBA00023136"/>
    </source>
</evidence>
<dbReference type="InterPro" id="IPR030679">
    <property type="entry name" value="ABC_ATPase_HisP-typ"/>
</dbReference>
<dbReference type="PROSITE" id="PS00211">
    <property type="entry name" value="ABC_TRANSPORTER_1"/>
    <property type="match status" value="1"/>
</dbReference>
<dbReference type="PANTHER" id="PTHR43166:SF9">
    <property type="entry name" value="GLUTAMATE_ASPARTATE IMPORT ATP-BINDING PROTEIN GLTL"/>
    <property type="match status" value="1"/>
</dbReference>
<comment type="similarity">
    <text evidence="2">Belongs to the ABC transporter superfamily.</text>
</comment>
<keyword evidence="6 10" id="KW-0067">ATP-binding</keyword>
<proteinExistence type="inferred from homology"/>
<evidence type="ECO:0000256" key="5">
    <source>
        <dbReference type="ARBA" id="ARBA00022741"/>
    </source>
</evidence>
<keyword evidence="5" id="KW-0547">Nucleotide-binding</keyword>
<dbReference type="RefSeq" id="WP_413782236.1">
    <property type="nucleotide sequence ID" value="NZ_JAUOZS010000001.1"/>
</dbReference>
<protein>
    <submittedName>
        <fullName evidence="10">Amino acid ABC transporter ATP-binding protein</fullName>
    </submittedName>
</protein>
<dbReference type="PIRSF" id="PIRSF039085">
    <property type="entry name" value="ABC_ATPase_HisP"/>
    <property type="match status" value="1"/>
</dbReference>
<keyword evidence="11" id="KW-1185">Reference proteome</keyword>
<dbReference type="PROSITE" id="PS50893">
    <property type="entry name" value="ABC_TRANSPORTER_2"/>
    <property type="match status" value="1"/>
</dbReference>
<evidence type="ECO:0000313" key="10">
    <source>
        <dbReference type="EMBL" id="MDT8903792.1"/>
    </source>
</evidence>
<evidence type="ECO:0000313" key="11">
    <source>
        <dbReference type="Proteomes" id="UP001254848"/>
    </source>
</evidence>
<dbReference type="InterPro" id="IPR050086">
    <property type="entry name" value="MetN_ABC_transporter-like"/>
</dbReference>
<keyword evidence="4" id="KW-1003">Cell membrane</keyword>
<dbReference type="SUPFAM" id="SSF52540">
    <property type="entry name" value="P-loop containing nucleoside triphosphate hydrolases"/>
    <property type="match status" value="1"/>
</dbReference>
<keyword evidence="8" id="KW-0472">Membrane</keyword>
<sequence length="257" mass="28135">MLTINNLHKRFGKVTAVADVSLDVKKGETVVLMGPSGCGKSTTIRTVNRLVEPDGGRIFFAGRDITAIAPEEMRAVRKRIGFVFQQFNLISRLTAEENVMLGLVMDGMPRELAGEKAMAALAKVGLESCRGQKPGELSGGQQQRVGIARALAFEPELMLWDEPTASLDPILVREVLVVMEELAKYNANTMVVVTHELPFALHVADRIVLMDKGRVVEEGVPDKVFVTPASEVGQRYKELIEYQMNTSALTLAGKRVA</sequence>
<organism evidence="10 11">
    <name type="scientific">Anaeroselena agilis</name>
    <dbReference type="NCBI Taxonomy" id="3063788"/>
    <lineage>
        <taxon>Bacteria</taxon>
        <taxon>Bacillati</taxon>
        <taxon>Bacillota</taxon>
        <taxon>Negativicutes</taxon>
        <taxon>Acetonemataceae</taxon>
        <taxon>Anaeroselena</taxon>
    </lineage>
</organism>
<evidence type="ECO:0000256" key="7">
    <source>
        <dbReference type="ARBA" id="ARBA00022970"/>
    </source>
</evidence>
<dbReference type="InterPro" id="IPR003439">
    <property type="entry name" value="ABC_transporter-like_ATP-bd"/>
</dbReference>
<dbReference type="Gene3D" id="3.40.50.300">
    <property type="entry name" value="P-loop containing nucleotide triphosphate hydrolases"/>
    <property type="match status" value="1"/>
</dbReference>
<keyword evidence="3" id="KW-0813">Transport</keyword>
<dbReference type="InterPro" id="IPR017871">
    <property type="entry name" value="ABC_transporter-like_CS"/>
</dbReference>
<dbReference type="SMART" id="SM00382">
    <property type="entry name" value="AAA"/>
    <property type="match status" value="1"/>
</dbReference>
<dbReference type="InterPro" id="IPR027417">
    <property type="entry name" value="P-loop_NTPase"/>
</dbReference>
<feature type="domain" description="ABC transporter" evidence="9">
    <location>
        <begin position="2"/>
        <end position="237"/>
    </location>
</feature>
<name>A0ABU3P428_9FIRM</name>
<accession>A0ABU3P428</accession>
<dbReference type="Pfam" id="PF00005">
    <property type="entry name" value="ABC_tran"/>
    <property type="match status" value="1"/>
</dbReference>
<evidence type="ECO:0000256" key="1">
    <source>
        <dbReference type="ARBA" id="ARBA00004202"/>
    </source>
</evidence>
<dbReference type="PANTHER" id="PTHR43166">
    <property type="entry name" value="AMINO ACID IMPORT ATP-BINDING PROTEIN"/>
    <property type="match status" value="1"/>
</dbReference>
<comment type="caution">
    <text evidence="10">The sequence shown here is derived from an EMBL/GenBank/DDBJ whole genome shotgun (WGS) entry which is preliminary data.</text>
</comment>
<evidence type="ECO:0000256" key="2">
    <source>
        <dbReference type="ARBA" id="ARBA00005417"/>
    </source>
</evidence>
<evidence type="ECO:0000259" key="9">
    <source>
        <dbReference type="PROSITE" id="PS50893"/>
    </source>
</evidence>
<gene>
    <name evidence="10" type="ORF">Q4T40_21390</name>
</gene>
<evidence type="ECO:0000256" key="4">
    <source>
        <dbReference type="ARBA" id="ARBA00022475"/>
    </source>
</evidence>
<evidence type="ECO:0000256" key="6">
    <source>
        <dbReference type="ARBA" id="ARBA00022840"/>
    </source>
</evidence>
<dbReference type="EMBL" id="JAUOZS010000001">
    <property type="protein sequence ID" value="MDT8903792.1"/>
    <property type="molecule type" value="Genomic_DNA"/>
</dbReference>
<dbReference type="Proteomes" id="UP001254848">
    <property type="component" value="Unassembled WGS sequence"/>
</dbReference>
<reference evidence="10 11" key="1">
    <citation type="submission" date="2023-07" db="EMBL/GenBank/DDBJ databases">
        <title>The novel representative of Negativicutes class, Anaeroselena agilis gen. nov. sp. nov.</title>
        <authorList>
            <person name="Prokofeva M.I."/>
            <person name="Elcheninov A.G."/>
            <person name="Klyukina A."/>
            <person name="Kublanov I.V."/>
            <person name="Frolov E.N."/>
            <person name="Podosokorskaya O.A."/>
        </authorList>
    </citation>
    <scope>NUCLEOTIDE SEQUENCE [LARGE SCALE GENOMIC DNA]</scope>
    <source>
        <strain evidence="10 11">4137-cl</strain>
    </source>
</reference>
<dbReference type="InterPro" id="IPR003593">
    <property type="entry name" value="AAA+_ATPase"/>
</dbReference>
<comment type="subcellular location">
    <subcellularLocation>
        <location evidence="1">Cell membrane</location>
        <topology evidence="1">Peripheral membrane protein</topology>
    </subcellularLocation>
</comment>
<evidence type="ECO:0000256" key="3">
    <source>
        <dbReference type="ARBA" id="ARBA00022448"/>
    </source>
</evidence>
<dbReference type="GO" id="GO:0005524">
    <property type="term" value="F:ATP binding"/>
    <property type="evidence" value="ECO:0007669"/>
    <property type="project" value="UniProtKB-KW"/>
</dbReference>
<keyword evidence="7" id="KW-0029">Amino-acid transport</keyword>